<dbReference type="EnsemblPlants" id="OB08G20880.1">
    <property type="protein sequence ID" value="OB08G20880.1"/>
    <property type="gene ID" value="OB08G20880"/>
</dbReference>
<evidence type="ECO:0000313" key="3">
    <source>
        <dbReference type="Proteomes" id="UP000006038"/>
    </source>
</evidence>
<reference evidence="2" key="1">
    <citation type="journal article" date="2013" name="Nat. Commun.">
        <title>Whole-genome sequencing of Oryza brachyantha reveals mechanisms underlying Oryza genome evolution.</title>
        <authorList>
            <person name="Chen J."/>
            <person name="Huang Q."/>
            <person name="Gao D."/>
            <person name="Wang J."/>
            <person name="Lang Y."/>
            <person name="Liu T."/>
            <person name="Li B."/>
            <person name="Bai Z."/>
            <person name="Luis Goicoechea J."/>
            <person name="Liang C."/>
            <person name="Chen C."/>
            <person name="Zhang W."/>
            <person name="Sun S."/>
            <person name="Liao Y."/>
            <person name="Zhang X."/>
            <person name="Yang L."/>
            <person name="Song C."/>
            <person name="Wang M."/>
            <person name="Shi J."/>
            <person name="Liu G."/>
            <person name="Liu J."/>
            <person name="Zhou H."/>
            <person name="Zhou W."/>
            <person name="Yu Q."/>
            <person name="An N."/>
            <person name="Chen Y."/>
            <person name="Cai Q."/>
            <person name="Wang B."/>
            <person name="Liu B."/>
            <person name="Min J."/>
            <person name="Huang Y."/>
            <person name="Wu H."/>
            <person name="Li Z."/>
            <person name="Zhang Y."/>
            <person name="Yin Y."/>
            <person name="Song W."/>
            <person name="Jiang J."/>
            <person name="Jackson S.A."/>
            <person name="Wing R.A."/>
            <person name="Wang J."/>
            <person name="Chen M."/>
        </authorList>
    </citation>
    <scope>NUCLEOTIDE SEQUENCE [LARGE SCALE GENOMIC DNA]</scope>
    <source>
        <strain evidence="2">cv. IRGC 101232</strain>
    </source>
</reference>
<organism evidence="2">
    <name type="scientific">Oryza brachyantha</name>
    <name type="common">malo sina</name>
    <dbReference type="NCBI Taxonomy" id="4533"/>
    <lineage>
        <taxon>Eukaryota</taxon>
        <taxon>Viridiplantae</taxon>
        <taxon>Streptophyta</taxon>
        <taxon>Embryophyta</taxon>
        <taxon>Tracheophyta</taxon>
        <taxon>Spermatophyta</taxon>
        <taxon>Magnoliopsida</taxon>
        <taxon>Liliopsida</taxon>
        <taxon>Poales</taxon>
        <taxon>Poaceae</taxon>
        <taxon>BOP clade</taxon>
        <taxon>Oryzoideae</taxon>
        <taxon>Oryzeae</taxon>
        <taxon>Oryzinae</taxon>
        <taxon>Oryza</taxon>
    </lineage>
</organism>
<keyword evidence="3" id="KW-1185">Reference proteome</keyword>
<dbReference type="AlphaFoldDB" id="J3MSK8"/>
<protein>
    <submittedName>
        <fullName evidence="2">Uncharacterized protein</fullName>
    </submittedName>
</protein>
<keyword evidence="1" id="KW-0732">Signal</keyword>
<sequence length="56" mass="6446">WFFLLLLEKLLTCCISSHPSLTQHNGDPFDLEALPTFFLHGDTSYLKQTSNNYLTN</sequence>
<feature type="signal peptide" evidence="1">
    <location>
        <begin position="1"/>
        <end position="16"/>
    </location>
</feature>
<evidence type="ECO:0000313" key="2">
    <source>
        <dbReference type="EnsemblPlants" id="OB08G20880.1"/>
    </source>
</evidence>
<proteinExistence type="predicted"/>
<accession>J3MSK8</accession>
<evidence type="ECO:0000256" key="1">
    <source>
        <dbReference type="SAM" id="SignalP"/>
    </source>
</evidence>
<dbReference type="HOGENOM" id="CLU_3020497_0_0_1"/>
<name>J3MSK8_ORYBR</name>
<dbReference type="Proteomes" id="UP000006038">
    <property type="component" value="Chromosome 8"/>
</dbReference>
<feature type="chain" id="PRO_5003775237" evidence="1">
    <location>
        <begin position="17"/>
        <end position="56"/>
    </location>
</feature>
<reference evidence="2" key="2">
    <citation type="submission" date="2013-04" db="UniProtKB">
        <authorList>
            <consortium name="EnsemblPlants"/>
        </authorList>
    </citation>
    <scope>IDENTIFICATION</scope>
</reference>
<dbReference type="Gramene" id="OB08G20880.1">
    <property type="protein sequence ID" value="OB08G20880.1"/>
    <property type="gene ID" value="OB08G20880"/>
</dbReference>